<organism evidence="1 2">
    <name type="scientific">Araneus ventricosus</name>
    <name type="common">Orbweaver spider</name>
    <name type="synonym">Epeira ventricosa</name>
    <dbReference type="NCBI Taxonomy" id="182803"/>
    <lineage>
        <taxon>Eukaryota</taxon>
        <taxon>Metazoa</taxon>
        <taxon>Ecdysozoa</taxon>
        <taxon>Arthropoda</taxon>
        <taxon>Chelicerata</taxon>
        <taxon>Arachnida</taxon>
        <taxon>Araneae</taxon>
        <taxon>Araneomorphae</taxon>
        <taxon>Entelegynae</taxon>
        <taxon>Araneoidea</taxon>
        <taxon>Araneidae</taxon>
        <taxon>Araneus</taxon>
    </lineage>
</organism>
<accession>A0A4Y2KGT0</accession>
<proteinExistence type="predicted"/>
<evidence type="ECO:0000313" key="2">
    <source>
        <dbReference type="Proteomes" id="UP000499080"/>
    </source>
</evidence>
<comment type="caution">
    <text evidence="1">The sequence shown here is derived from an EMBL/GenBank/DDBJ whole genome shotgun (WGS) entry which is preliminary data.</text>
</comment>
<gene>
    <name evidence="1" type="ORF">AVEN_168584_1</name>
</gene>
<reference evidence="1 2" key="1">
    <citation type="journal article" date="2019" name="Sci. Rep.">
        <title>Orb-weaving spider Araneus ventricosus genome elucidates the spidroin gene catalogue.</title>
        <authorList>
            <person name="Kono N."/>
            <person name="Nakamura H."/>
            <person name="Ohtoshi R."/>
            <person name="Moran D.A.P."/>
            <person name="Shinohara A."/>
            <person name="Yoshida Y."/>
            <person name="Fujiwara M."/>
            <person name="Mori M."/>
            <person name="Tomita M."/>
            <person name="Arakawa K."/>
        </authorList>
    </citation>
    <scope>NUCLEOTIDE SEQUENCE [LARGE SCALE GENOMIC DNA]</scope>
</reference>
<dbReference type="Proteomes" id="UP000499080">
    <property type="component" value="Unassembled WGS sequence"/>
</dbReference>
<evidence type="ECO:0000313" key="1">
    <source>
        <dbReference type="EMBL" id="GBN01528.1"/>
    </source>
</evidence>
<keyword evidence="2" id="KW-1185">Reference proteome</keyword>
<dbReference type="AlphaFoldDB" id="A0A4Y2KGT0"/>
<sequence length="199" mass="21698">MDKSVKGDLSVCCRSHVNAVTQNLNKNILNRYNEKTCPSSLESYWVYIGSFAPTRRGRETSPFWESIAESLGENTASFFMPHANQGLFGKDTQTLDSPAWKVIYSYMLVTFPSEATDGRAGQSTLRCVLDLNLDVSSSISASIVRSSLLRITMHKSSSETDATHKSGISSTSPKPNQTACATVSEIECAASFKAYATVT</sequence>
<dbReference type="EMBL" id="BGPR01004626">
    <property type="protein sequence ID" value="GBN01528.1"/>
    <property type="molecule type" value="Genomic_DNA"/>
</dbReference>
<protein>
    <submittedName>
        <fullName evidence="1">Uncharacterized protein</fullName>
    </submittedName>
</protein>
<name>A0A4Y2KGT0_ARAVE</name>